<sequence>MNVVRVQSLLSGLWAGLLLAVGGVSAPSLFAVLERQAAGAGAGQIFQMEARISLGMAVVLFVLERRRVRDLVEEGQSTSAMSATLLMALGALFLTVFGGFVLHPMIQAAKAGQPTALSFGALHGISAGLYWAKTLLVLVLAWRLSAR</sequence>
<feature type="transmembrane region" description="Helical" evidence="5">
    <location>
        <begin position="12"/>
        <end position="33"/>
    </location>
</feature>
<evidence type="ECO:0000313" key="8">
    <source>
        <dbReference type="Proteomes" id="UP000294593"/>
    </source>
</evidence>
<keyword evidence="4 5" id="KW-0472">Membrane</keyword>
<evidence type="ECO:0000256" key="4">
    <source>
        <dbReference type="ARBA" id="ARBA00023136"/>
    </source>
</evidence>
<comment type="caution">
    <text evidence="7">The sequence shown here is derived from an EMBL/GenBank/DDBJ whole genome shotgun (WGS) entry which is preliminary data.</text>
</comment>
<evidence type="ECO:0000256" key="3">
    <source>
        <dbReference type="ARBA" id="ARBA00022989"/>
    </source>
</evidence>
<dbReference type="Proteomes" id="UP000294593">
    <property type="component" value="Unassembled WGS sequence"/>
</dbReference>
<dbReference type="OrthoDB" id="5797290at2"/>
<name>A0A4V3CW00_9BURK</name>
<comment type="subcellular location">
    <subcellularLocation>
        <location evidence="1">Membrane</location>
    </subcellularLocation>
</comment>
<evidence type="ECO:0000259" key="6">
    <source>
        <dbReference type="Pfam" id="PF13664"/>
    </source>
</evidence>
<dbReference type="AlphaFoldDB" id="A0A4V3CW00"/>
<feature type="transmembrane region" description="Helical" evidence="5">
    <location>
        <begin position="84"/>
        <end position="106"/>
    </location>
</feature>
<dbReference type="EMBL" id="SNXW01000003">
    <property type="protein sequence ID" value="TDP84448.1"/>
    <property type="molecule type" value="Genomic_DNA"/>
</dbReference>
<dbReference type="GO" id="GO:0016020">
    <property type="term" value="C:membrane"/>
    <property type="evidence" value="ECO:0007669"/>
    <property type="project" value="UniProtKB-SubCell"/>
</dbReference>
<dbReference type="InterPro" id="IPR025423">
    <property type="entry name" value="TMEM205-like"/>
</dbReference>
<feature type="transmembrane region" description="Helical" evidence="5">
    <location>
        <begin position="118"/>
        <end position="142"/>
    </location>
</feature>
<dbReference type="Pfam" id="PF13664">
    <property type="entry name" value="DUF4149"/>
    <property type="match status" value="1"/>
</dbReference>
<protein>
    <submittedName>
        <fullName evidence="7">Uncharacterized protein DUF4149</fullName>
    </submittedName>
</protein>
<reference evidence="7 8" key="1">
    <citation type="submission" date="2019-03" db="EMBL/GenBank/DDBJ databases">
        <title>Genomic Encyclopedia of Type Strains, Phase IV (KMG-IV): sequencing the most valuable type-strain genomes for metagenomic binning, comparative biology and taxonomic classification.</title>
        <authorList>
            <person name="Goeker M."/>
        </authorList>
    </citation>
    <scope>NUCLEOTIDE SEQUENCE [LARGE SCALE GENOMIC DNA]</scope>
    <source>
        <strain evidence="7 8">DSM 11901</strain>
    </source>
</reference>
<keyword evidence="8" id="KW-1185">Reference proteome</keyword>
<keyword evidence="3 5" id="KW-1133">Transmembrane helix</keyword>
<feature type="transmembrane region" description="Helical" evidence="5">
    <location>
        <begin position="45"/>
        <end position="63"/>
    </location>
</feature>
<accession>A0A4V3CW00</accession>
<keyword evidence="2 5" id="KW-0812">Transmembrane</keyword>
<gene>
    <name evidence="7" type="ORF">EV672_10316</name>
</gene>
<evidence type="ECO:0000256" key="5">
    <source>
        <dbReference type="SAM" id="Phobius"/>
    </source>
</evidence>
<evidence type="ECO:0000256" key="2">
    <source>
        <dbReference type="ARBA" id="ARBA00022692"/>
    </source>
</evidence>
<evidence type="ECO:0000313" key="7">
    <source>
        <dbReference type="EMBL" id="TDP84448.1"/>
    </source>
</evidence>
<feature type="domain" description="TMEM205-like" evidence="6">
    <location>
        <begin position="9"/>
        <end position="111"/>
    </location>
</feature>
<dbReference type="RefSeq" id="WP_133607460.1">
    <property type="nucleotide sequence ID" value="NZ_SNXW01000003.1"/>
</dbReference>
<organism evidence="7 8">
    <name type="scientific">Aquabacterium commune</name>
    <dbReference type="NCBI Taxonomy" id="70586"/>
    <lineage>
        <taxon>Bacteria</taxon>
        <taxon>Pseudomonadati</taxon>
        <taxon>Pseudomonadota</taxon>
        <taxon>Betaproteobacteria</taxon>
        <taxon>Burkholderiales</taxon>
        <taxon>Aquabacterium</taxon>
    </lineage>
</organism>
<evidence type="ECO:0000256" key="1">
    <source>
        <dbReference type="ARBA" id="ARBA00004370"/>
    </source>
</evidence>
<proteinExistence type="predicted"/>